<evidence type="ECO:0000313" key="11">
    <source>
        <dbReference type="EMBL" id="MFD2246121.1"/>
    </source>
</evidence>
<gene>
    <name evidence="11" type="primary">pnuC</name>
    <name evidence="11" type="ORF">ACFSKP_07625</name>
</gene>
<evidence type="ECO:0000256" key="7">
    <source>
        <dbReference type="ARBA" id="ARBA00022692"/>
    </source>
</evidence>
<feature type="transmembrane region" description="Helical" evidence="10">
    <location>
        <begin position="155"/>
        <end position="172"/>
    </location>
</feature>
<evidence type="ECO:0000256" key="10">
    <source>
        <dbReference type="SAM" id="Phobius"/>
    </source>
</evidence>
<feature type="transmembrane region" description="Helical" evidence="10">
    <location>
        <begin position="66"/>
        <end position="84"/>
    </location>
</feature>
<evidence type="ECO:0000256" key="8">
    <source>
        <dbReference type="ARBA" id="ARBA00022989"/>
    </source>
</evidence>
<reference evidence="12" key="1">
    <citation type="journal article" date="2019" name="Int. J. Syst. Evol. Microbiol.">
        <title>The Global Catalogue of Microorganisms (GCM) 10K type strain sequencing project: providing services to taxonomists for standard genome sequencing and annotation.</title>
        <authorList>
            <consortium name="The Broad Institute Genomics Platform"/>
            <consortium name="The Broad Institute Genome Sequencing Center for Infectious Disease"/>
            <person name="Wu L."/>
            <person name="Ma J."/>
        </authorList>
    </citation>
    <scope>NUCLEOTIDE SEQUENCE [LARGE SCALE GENOMIC DNA]</scope>
    <source>
        <strain evidence="12">CGMCC 4.1782</strain>
    </source>
</reference>
<dbReference type="EMBL" id="JBHUIM010000001">
    <property type="protein sequence ID" value="MFD2246121.1"/>
    <property type="molecule type" value="Genomic_DNA"/>
</dbReference>
<protein>
    <recommendedName>
        <fullName evidence="4">Nicotinamide riboside transporter PnuC</fullName>
    </recommendedName>
</protein>
<feature type="transmembrane region" description="Helical" evidence="10">
    <location>
        <begin position="41"/>
        <end position="60"/>
    </location>
</feature>
<keyword evidence="5" id="KW-0813">Transport</keyword>
<comment type="caution">
    <text evidence="11">The sequence shown here is derived from an EMBL/GenBank/DDBJ whole genome shotgun (WGS) entry which is preliminary data.</text>
</comment>
<dbReference type="NCBIfam" id="TIGR01528">
    <property type="entry name" value="NMN_trans_PnuC"/>
    <property type="match status" value="1"/>
</dbReference>
<keyword evidence="12" id="KW-1185">Reference proteome</keyword>
<evidence type="ECO:0000256" key="5">
    <source>
        <dbReference type="ARBA" id="ARBA00022448"/>
    </source>
</evidence>
<dbReference type="PANTHER" id="PTHR36122">
    <property type="entry name" value="NICOTINAMIDE RIBOSIDE TRANSPORTER PNUC"/>
    <property type="match status" value="1"/>
</dbReference>
<feature type="transmembrane region" description="Helical" evidence="10">
    <location>
        <begin position="12"/>
        <end position="34"/>
    </location>
</feature>
<evidence type="ECO:0000313" key="12">
    <source>
        <dbReference type="Proteomes" id="UP001597374"/>
    </source>
</evidence>
<comment type="subcellular location">
    <subcellularLocation>
        <location evidence="2">Cell membrane</location>
        <topology evidence="2">Multi-pass membrane protein</topology>
    </subcellularLocation>
</comment>
<evidence type="ECO:0000256" key="2">
    <source>
        <dbReference type="ARBA" id="ARBA00004651"/>
    </source>
</evidence>
<dbReference type="Proteomes" id="UP001597374">
    <property type="component" value="Unassembled WGS sequence"/>
</dbReference>
<evidence type="ECO:0000256" key="6">
    <source>
        <dbReference type="ARBA" id="ARBA00022475"/>
    </source>
</evidence>
<evidence type="ECO:0000256" key="4">
    <source>
        <dbReference type="ARBA" id="ARBA00017522"/>
    </source>
</evidence>
<dbReference type="Pfam" id="PF04973">
    <property type="entry name" value="NMN_transporter"/>
    <property type="match status" value="1"/>
</dbReference>
<sequence>MNSTDIAESLAAAWQAMSLLELAGAVTGVAGVWLAARQNVWTWPVSLVSVAMYVVIFYEARLYADMGLNAFYVITSLYGWYLWLYGGKGQTEEKVSRVKKKEMLLMLVLGAIFTLCLGYFLDNYTQADLSYTDSATTAISLIGYWMMAKKQLENWIVWLVVDVIYVGVYLYKELYLTSGLYFIFLILCIIGYLDWKRDLENNSKEAELAIL</sequence>
<proteinExistence type="inferred from homology"/>
<comment type="function">
    <text evidence="1">Required for nicotinamide riboside transport across the inner membrane.</text>
</comment>
<dbReference type="RefSeq" id="WP_250427796.1">
    <property type="nucleotide sequence ID" value="NZ_JALPRR010000001.1"/>
</dbReference>
<evidence type="ECO:0000256" key="9">
    <source>
        <dbReference type="ARBA" id="ARBA00023136"/>
    </source>
</evidence>
<keyword evidence="9 10" id="KW-0472">Membrane</keyword>
<dbReference type="InterPro" id="IPR006419">
    <property type="entry name" value="NMN_transpt_PnuC"/>
</dbReference>
<accession>A0ABW5CUI9</accession>
<feature type="transmembrane region" description="Helical" evidence="10">
    <location>
        <begin position="104"/>
        <end position="121"/>
    </location>
</feature>
<feature type="transmembrane region" description="Helical" evidence="10">
    <location>
        <begin position="178"/>
        <end position="195"/>
    </location>
</feature>
<keyword evidence="7 10" id="KW-0812">Transmembrane</keyword>
<dbReference type="PANTHER" id="PTHR36122:SF2">
    <property type="entry name" value="NICOTINAMIDE RIBOSIDE TRANSPORTER PNUC"/>
    <property type="match status" value="1"/>
</dbReference>
<organism evidence="11 12">
    <name type="scientific">Pontibacter ruber</name>
    <dbReference type="NCBI Taxonomy" id="1343895"/>
    <lineage>
        <taxon>Bacteria</taxon>
        <taxon>Pseudomonadati</taxon>
        <taxon>Bacteroidota</taxon>
        <taxon>Cytophagia</taxon>
        <taxon>Cytophagales</taxon>
        <taxon>Hymenobacteraceae</taxon>
        <taxon>Pontibacter</taxon>
    </lineage>
</organism>
<evidence type="ECO:0000256" key="3">
    <source>
        <dbReference type="ARBA" id="ARBA00006669"/>
    </source>
</evidence>
<comment type="similarity">
    <text evidence="3">Belongs to the nicotinamide ribonucleoside (NR) uptake permease (TC 4.B.1) family.</text>
</comment>
<keyword evidence="6" id="KW-1003">Cell membrane</keyword>
<keyword evidence="8 10" id="KW-1133">Transmembrane helix</keyword>
<evidence type="ECO:0000256" key="1">
    <source>
        <dbReference type="ARBA" id="ARBA00002672"/>
    </source>
</evidence>
<name>A0ABW5CUI9_9BACT</name>